<dbReference type="AlphaFoldDB" id="A0AAV4BVK1"/>
<dbReference type="EMBL" id="BLXT01005502">
    <property type="protein sequence ID" value="GFO23197.1"/>
    <property type="molecule type" value="Genomic_DNA"/>
</dbReference>
<dbReference type="InterPro" id="IPR036179">
    <property type="entry name" value="Ig-like_dom_sf"/>
</dbReference>
<accession>A0AAV4BVK1</accession>
<dbReference type="InterPro" id="IPR007110">
    <property type="entry name" value="Ig-like_dom"/>
</dbReference>
<keyword evidence="3" id="KW-1185">Reference proteome</keyword>
<dbReference type="Gene3D" id="2.60.40.10">
    <property type="entry name" value="Immunoglobulins"/>
    <property type="match status" value="1"/>
</dbReference>
<evidence type="ECO:0000313" key="2">
    <source>
        <dbReference type="EMBL" id="GFO23197.1"/>
    </source>
</evidence>
<dbReference type="InterPro" id="IPR003599">
    <property type="entry name" value="Ig_sub"/>
</dbReference>
<gene>
    <name evidence="2" type="ORF">PoB_004970200</name>
</gene>
<dbReference type="SUPFAM" id="SSF48726">
    <property type="entry name" value="Immunoglobulin"/>
    <property type="match status" value="1"/>
</dbReference>
<name>A0AAV4BVK1_9GAST</name>
<evidence type="ECO:0000259" key="1">
    <source>
        <dbReference type="PROSITE" id="PS50835"/>
    </source>
</evidence>
<comment type="caution">
    <text evidence="2">The sequence shown here is derived from an EMBL/GenBank/DDBJ whole genome shotgun (WGS) entry which is preliminary data.</text>
</comment>
<dbReference type="PROSITE" id="PS50835">
    <property type="entry name" value="IG_LIKE"/>
    <property type="match status" value="1"/>
</dbReference>
<proteinExistence type="predicted"/>
<dbReference type="Proteomes" id="UP000735302">
    <property type="component" value="Unassembled WGS sequence"/>
</dbReference>
<dbReference type="InterPro" id="IPR013783">
    <property type="entry name" value="Ig-like_fold"/>
</dbReference>
<evidence type="ECO:0000313" key="3">
    <source>
        <dbReference type="Proteomes" id="UP000735302"/>
    </source>
</evidence>
<dbReference type="SMART" id="SM00409">
    <property type="entry name" value="IG"/>
    <property type="match status" value="1"/>
</dbReference>
<feature type="domain" description="Ig-like" evidence="1">
    <location>
        <begin position="3"/>
        <end position="117"/>
    </location>
</feature>
<reference evidence="2 3" key="1">
    <citation type="journal article" date="2021" name="Elife">
        <title>Chloroplast acquisition without the gene transfer in kleptoplastic sea slugs, Plakobranchus ocellatus.</title>
        <authorList>
            <person name="Maeda T."/>
            <person name="Takahashi S."/>
            <person name="Yoshida T."/>
            <person name="Shimamura S."/>
            <person name="Takaki Y."/>
            <person name="Nagai Y."/>
            <person name="Toyoda A."/>
            <person name="Suzuki Y."/>
            <person name="Arimoto A."/>
            <person name="Ishii H."/>
            <person name="Satoh N."/>
            <person name="Nishiyama T."/>
            <person name="Hasebe M."/>
            <person name="Maruyama T."/>
            <person name="Minagawa J."/>
            <person name="Obokata J."/>
            <person name="Shigenobu S."/>
        </authorList>
    </citation>
    <scope>NUCLEOTIDE SEQUENCE [LARGE SCALE GENOMIC DNA]</scope>
</reference>
<sequence>MAPATVQTAVTIELSLELKRKVAWFLERTLQSLSARAGEKVKLICGHSISHAVLQELPGSSLSWTFNTEPLEMDPSRFLYYKENLDITDLVPSDSGVYECLVTWGADDTVKQNLTLGVFSLEVETDTPTRYVFENEATKMDCHSVTLGNLFPDAVRYWLYNGTHTSVLPVTRASNKTYDVIAAVSRSMSGVWECQVMQPRTERIWVPAWWVGLYVLRSYTVF</sequence>
<protein>
    <submittedName>
        <fullName evidence="2">Contactin-6</fullName>
    </submittedName>
</protein>
<organism evidence="2 3">
    <name type="scientific">Plakobranchus ocellatus</name>
    <dbReference type="NCBI Taxonomy" id="259542"/>
    <lineage>
        <taxon>Eukaryota</taxon>
        <taxon>Metazoa</taxon>
        <taxon>Spiralia</taxon>
        <taxon>Lophotrochozoa</taxon>
        <taxon>Mollusca</taxon>
        <taxon>Gastropoda</taxon>
        <taxon>Heterobranchia</taxon>
        <taxon>Euthyneura</taxon>
        <taxon>Panpulmonata</taxon>
        <taxon>Sacoglossa</taxon>
        <taxon>Placobranchoidea</taxon>
        <taxon>Plakobranchidae</taxon>
        <taxon>Plakobranchus</taxon>
    </lineage>
</organism>